<evidence type="ECO:0000256" key="6">
    <source>
        <dbReference type="ARBA" id="ARBA00022857"/>
    </source>
</evidence>
<keyword evidence="16" id="KW-1185">Reference proteome</keyword>
<dbReference type="UniPathway" id="UPA00094"/>
<dbReference type="EMBL" id="LVKK01000043">
    <property type="protein sequence ID" value="OAG39449.1"/>
    <property type="molecule type" value="Genomic_DNA"/>
</dbReference>
<dbReference type="PANTHER" id="PTHR43086">
    <property type="entry name" value="VERY-LONG-CHAIN 3-OXOOACYL-COA REDUCTASE"/>
    <property type="match status" value="1"/>
</dbReference>
<keyword evidence="7 12" id="KW-1133">Transmembrane helix</keyword>
<dbReference type="Pfam" id="PF00106">
    <property type="entry name" value="adh_short"/>
    <property type="match status" value="1"/>
</dbReference>
<sequence>MATTIDLGPLGQQSLPSTLLIGIGVLTLASVAFTATRVFLSTFILPGKSVRLQESVQDLWLTSVAQKLSSFGGKGSWAVVTGASDGIGKEYALQLAKRGFSLVLVSRTASKLESLSAQIKTSSPDVSVETLAMDFSQNLDKDYASLASLLQGKRVAILINNVGQSHSIPVTFAETPLPEMTNIININCLGTLRATQTVLPSMLPQKKGLILTMGSFGGLTPTPLLATYSGSKAFLQQWSNALASELAPSGIDVFFVHSYLVTSSMSKIRRANWQVPTEKAFVRSTLAKIGRRGGSIGYPYSGTPYWSHALVAALITGVLGPMSSILLGINRKMHVDIRRRALKKAEREAQKGKKAA</sequence>
<keyword evidence="5 12" id="KW-0276">Fatty acid metabolism</keyword>
<comment type="caution">
    <text evidence="15">The sequence shown here is derived from an EMBL/GenBank/DDBJ whole genome shotgun (WGS) entry which is preliminary data.</text>
</comment>
<evidence type="ECO:0000256" key="1">
    <source>
        <dbReference type="ARBA" id="ARBA00005194"/>
    </source>
</evidence>
<evidence type="ECO:0000256" key="9">
    <source>
        <dbReference type="ARBA" id="ARBA00023098"/>
    </source>
</evidence>
<feature type="transmembrane region" description="Helical" evidence="14">
    <location>
        <begin position="20"/>
        <end position="45"/>
    </location>
</feature>
<comment type="catalytic activity">
    <reaction evidence="12">
        <text>a very-long-chain (3R)-3-hydroxyacyl-CoA + NADP(+) = a very-long-chain 3-oxoacyl-CoA + NADPH + H(+)</text>
        <dbReference type="Rhea" id="RHEA:48680"/>
        <dbReference type="ChEBI" id="CHEBI:15378"/>
        <dbReference type="ChEBI" id="CHEBI:57783"/>
        <dbReference type="ChEBI" id="CHEBI:58349"/>
        <dbReference type="ChEBI" id="CHEBI:85440"/>
        <dbReference type="ChEBI" id="CHEBI:90725"/>
        <dbReference type="EC" id="1.1.1.330"/>
    </reaction>
</comment>
<dbReference type="InterPro" id="IPR020904">
    <property type="entry name" value="Sc_DH/Rdtase_CS"/>
</dbReference>
<evidence type="ECO:0000256" key="11">
    <source>
        <dbReference type="ARBA" id="ARBA00023160"/>
    </source>
</evidence>
<evidence type="ECO:0000313" key="15">
    <source>
        <dbReference type="EMBL" id="OAG39449.1"/>
    </source>
</evidence>
<gene>
    <name evidence="15" type="ORF">AYO21_06277</name>
</gene>
<evidence type="ECO:0000256" key="10">
    <source>
        <dbReference type="ARBA" id="ARBA00023136"/>
    </source>
</evidence>
<evidence type="ECO:0000256" key="8">
    <source>
        <dbReference type="ARBA" id="ARBA00023002"/>
    </source>
</evidence>
<evidence type="ECO:0000256" key="4">
    <source>
        <dbReference type="ARBA" id="ARBA00022824"/>
    </source>
</evidence>
<keyword evidence="6 12" id="KW-0521">NADP</keyword>
<comment type="subcellular location">
    <subcellularLocation>
        <location evidence="12">Endoplasmic reticulum membrane</location>
        <topology evidence="12">Single-pass membrane protein</topology>
    </subcellularLocation>
</comment>
<dbReference type="PANTHER" id="PTHR43086:SF2">
    <property type="entry name" value="HYDROXYSTEROID DEHYDROGENASE-LIKE PROTEIN 1"/>
    <property type="match status" value="1"/>
</dbReference>
<dbReference type="PRINTS" id="PR00081">
    <property type="entry name" value="GDHRDH"/>
</dbReference>
<reference evidence="15 16" key="1">
    <citation type="submission" date="2016-03" db="EMBL/GenBank/DDBJ databases">
        <title>Draft genome sequence of the Fonsecaea monophora CBS 269.37.</title>
        <authorList>
            <person name="Bombassaro A."/>
            <person name="Vinicius W.A."/>
            <person name="De Hoog S."/>
            <person name="Sun J."/>
            <person name="Souza E.M."/>
            <person name="Raittz R.T."/>
            <person name="Costa F."/>
            <person name="Leao A.C."/>
            <person name="Tadra-Sfeir M.Z."/>
            <person name="Baura V."/>
            <person name="Balsanelli E."/>
            <person name="Pedrosa F.O."/>
            <person name="Moreno L.F."/>
            <person name="Steffens M.B."/>
            <person name="Xi L."/>
            <person name="Bocca A.L."/>
            <person name="Felipe M.S."/>
            <person name="Teixeira M."/>
            <person name="Telles Filho F.Q."/>
            <person name="Azevedo C.M."/>
            <person name="Gomes R."/>
            <person name="Vicente V.A."/>
        </authorList>
    </citation>
    <scope>NUCLEOTIDE SEQUENCE [LARGE SCALE GENOMIC DNA]</scope>
    <source>
        <strain evidence="15 16">CBS 269.37</strain>
    </source>
</reference>
<keyword evidence="2 12" id="KW-0444">Lipid biosynthesis</keyword>
<dbReference type="Proteomes" id="UP000077002">
    <property type="component" value="Unassembled WGS sequence"/>
</dbReference>
<feature type="active site" description="Proton acceptor" evidence="12">
    <location>
        <position position="228"/>
    </location>
</feature>
<dbReference type="GO" id="GO:0045703">
    <property type="term" value="F:ketoreductase activity"/>
    <property type="evidence" value="ECO:0007669"/>
    <property type="project" value="UniProtKB-UniRule"/>
</dbReference>
<keyword evidence="4 12" id="KW-0256">Endoplasmic reticulum</keyword>
<keyword evidence="11 12" id="KW-0275">Fatty acid biosynthesis</keyword>
<dbReference type="OrthoDB" id="5545019at2759"/>
<keyword evidence="10 12" id="KW-0472">Membrane</keyword>
<dbReference type="HAMAP" id="MF_03107">
    <property type="entry name" value="3_ketoreductase"/>
    <property type="match status" value="1"/>
</dbReference>
<evidence type="ECO:0000256" key="7">
    <source>
        <dbReference type="ARBA" id="ARBA00022989"/>
    </source>
</evidence>
<dbReference type="InterPro" id="IPR027533">
    <property type="entry name" value="3_ketoreductase_fungal"/>
</dbReference>
<keyword evidence="3 12" id="KW-0812">Transmembrane</keyword>
<accession>A0A177F7X4</accession>
<evidence type="ECO:0000256" key="12">
    <source>
        <dbReference type="HAMAP-Rule" id="MF_03107"/>
    </source>
</evidence>
<dbReference type="RefSeq" id="XP_022511401.1">
    <property type="nucleotide sequence ID" value="XM_022656238.1"/>
</dbReference>
<evidence type="ECO:0000256" key="5">
    <source>
        <dbReference type="ARBA" id="ARBA00022832"/>
    </source>
</evidence>
<dbReference type="EC" id="1.1.1.330" evidence="12"/>
<dbReference type="InterPro" id="IPR036291">
    <property type="entry name" value="NAD(P)-bd_dom_sf"/>
</dbReference>
<dbReference type="GO" id="GO:0005789">
    <property type="term" value="C:endoplasmic reticulum membrane"/>
    <property type="evidence" value="ECO:0007669"/>
    <property type="project" value="UniProtKB-SubCell"/>
</dbReference>
<protein>
    <recommendedName>
        <fullName evidence="12">Very-long-chain 3-oxoacyl-CoA reductase</fullName>
        <ecNumber evidence="12">1.1.1.330</ecNumber>
    </recommendedName>
    <alternativeName>
        <fullName evidence="12">3-ketoacyl-CoA reductase</fullName>
        <shortName evidence="12">3-ketoreductase</shortName>
        <shortName evidence="12">KAR</shortName>
    </alternativeName>
    <alternativeName>
        <fullName evidence="12">Microsomal beta-keto-reductase</fullName>
    </alternativeName>
</protein>
<dbReference type="InterPro" id="IPR002347">
    <property type="entry name" value="SDR_fam"/>
</dbReference>
<dbReference type="GO" id="GO:0030497">
    <property type="term" value="P:fatty acid elongation"/>
    <property type="evidence" value="ECO:0007669"/>
    <property type="project" value="UniProtKB-UniRule"/>
</dbReference>
<dbReference type="GeneID" id="34601437"/>
<evidence type="ECO:0000313" key="16">
    <source>
        <dbReference type="Proteomes" id="UP000077002"/>
    </source>
</evidence>
<dbReference type="CDD" id="cd05356">
    <property type="entry name" value="17beta-HSD1_like_SDR_c"/>
    <property type="match status" value="1"/>
</dbReference>
<evidence type="ECO:0000256" key="14">
    <source>
        <dbReference type="SAM" id="Phobius"/>
    </source>
</evidence>
<keyword evidence="9 12" id="KW-0443">Lipid metabolism</keyword>
<comment type="function">
    <text evidence="12">Component of the microsomal membrane bound fatty acid elongation system, which produces the 26-carbon very long-chain fatty acids (VLCFA) from palmitate. Catalyzes the reduction of the 3-ketoacyl-CoA intermediate that is formed in each cycle of fatty acid elongation. VLCFAs serve as precursors for ceramide and sphingolipids.</text>
</comment>
<keyword evidence="8 12" id="KW-0560">Oxidoreductase</keyword>
<dbReference type="GO" id="GO:0141040">
    <property type="term" value="F:very-long-chain 3-oxoacyl-CoA reductase activity"/>
    <property type="evidence" value="ECO:0007669"/>
    <property type="project" value="UniProtKB-EC"/>
</dbReference>
<dbReference type="PROSITE" id="PS00061">
    <property type="entry name" value="ADH_SHORT"/>
    <property type="match status" value="1"/>
</dbReference>
<name>A0A177F7X4_9EURO</name>
<comment type="pathway">
    <text evidence="1">Lipid metabolism; fatty acid biosynthesis.</text>
</comment>
<evidence type="ECO:0000256" key="3">
    <source>
        <dbReference type="ARBA" id="ARBA00022692"/>
    </source>
</evidence>
<feature type="transmembrane region" description="Helical" evidence="14">
    <location>
        <begin position="305"/>
        <end position="329"/>
    </location>
</feature>
<dbReference type="PIRSF" id="PIRSF000126">
    <property type="entry name" value="11-beta-HSD1"/>
    <property type="match status" value="1"/>
</dbReference>
<feature type="transmembrane region" description="Helical" evidence="14">
    <location>
        <begin position="209"/>
        <end position="228"/>
    </location>
</feature>
<proteinExistence type="inferred from homology"/>
<organism evidence="15 16">
    <name type="scientific">Fonsecaea monophora</name>
    <dbReference type="NCBI Taxonomy" id="254056"/>
    <lineage>
        <taxon>Eukaryota</taxon>
        <taxon>Fungi</taxon>
        <taxon>Dikarya</taxon>
        <taxon>Ascomycota</taxon>
        <taxon>Pezizomycotina</taxon>
        <taxon>Eurotiomycetes</taxon>
        <taxon>Chaetothyriomycetidae</taxon>
        <taxon>Chaetothyriales</taxon>
        <taxon>Herpotrichiellaceae</taxon>
        <taxon>Fonsecaea</taxon>
    </lineage>
</organism>
<evidence type="ECO:0000256" key="13">
    <source>
        <dbReference type="RuleBase" id="RU000363"/>
    </source>
</evidence>
<feature type="binding site" evidence="12">
    <location>
        <position position="215"/>
    </location>
    <ligand>
        <name>substrate</name>
    </ligand>
</feature>
<dbReference type="Gene3D" id="3.40.50.720">
    <property type="entry name" value="NAD(P)-binding Rossmann-like Domain"/>
    <property type="match status" value="1"/>
</dbReference>
<dbReference type="PRINTS" id="PR00080">
    <property type="entry name" value="SDRFAMILY"/>
</dbReference>
<comment type="similarity">
    <text evidence="12 13">Belongs to the short-chain dehydrogenases/reductases (SDR) family.</text>
</comment>
<evidence type="ECO:0000256" key="2">
    <source>
        <dbReference type="ARBA" id="ARBA00022516"/>
    </source>
</evidence>
<dbReference type="AlphaFoldDB" id="A0A177F7X4"/>
<dbReference type="SUPFAM" id="SSF51735">
    <property type="entry name" value="NAD(P)-binding Rossmann-fold domains"/>
    <property type="match status" value="1"/>
</dbReference>